<proteinExistence type="predicted"/>
<accession>A0ABN3X5K2</accession>
<dbReference type="Proteomes" id="UP001500403">
    <property type="component" value="Unassembled WGS sequence"/>
</dbReference>
<dbReference type="EMBL" id="BAAAUD010000023">
    <property type="protein sequence ID" value="GAA2938250.1"/>
    <property type="molecule type" value="Genomic_DNA"/>
</dbReference>
<name>A0ABN3X5K2_9ACTN</name>
<reference evidence="1 2" key="1">
    <citation type="journal article" date="2019" name="Int. J. Syst. Evol. Microbiol.">
        <title>The Global Catalogue of Microorganisms (GCM) 10K type strain sequencing project: providing services to taxonomists for standard genome sequencing and annotation.</title>
        <authorList>
            <consortium name="The Broad Institute Genomics Platform"/>
            <consortium name="The Broad Institute Genome Sequencing Center for Infectious Disease"/>
            <person name="Wu L."/>
            <person name="Ma J."/>
        </authorList>
    </citation>
    <scope>NUCLEOTIDE SEQUENCE [LARGE SCALE GENOMIC DNA]</scope>
    <source>
        <strain evidence="1 2">JCM 9088</strain>
    </source>
</reference>
<evidence type="ECO:0000313" key="1">
    <source>
        <dbReference type="EMBL" id="GAA2938250.1"/>
    </source>
</evidence>
<comment type="caution">
    <text evidence="1">The sequence shown here is derived from an EMBL/GenBank/DDBJ whole genome shotgun (WGS) entry which is preliminary data.</text>
</comment>
<gene>
    <name evidence="1" type="ORF">GCM10010446_24490</name>
</gene>
<protein>
    <submittedName>
        <fullName evidence="1">Uncharacterized protein</fullName>
    </submittedName>
</protein>
<evidence type="ECO:0000313" key="2">
    <source>
        <dbReference type="Proteomes" id="UP001500403"/>
    </source>
</evidence>
<organism evidence="1 2">
    <name type="scientific">Streptomyces enissocaesilis</name>
    <dbReference type="NCBI Taxonomy" id="332589"/>
    <lineage>
        <taxon>Bacteria</taxon>
        <taxon>Bacillati</taxon>
        <taxon>Actinomycetota</taxon>
        <taxon>Actinomycetes</taxon>
        <taxon>Kitasatosporales</taxon>
        <taxon>Streptomycetaceae</taxon>
        <taxon>Streptomyces</taxon>
        <taxon>Streptomyces rochei group</taxon>
    </lineage>
</organism>
<keyword evidence="2" id="KW-1185">Reference proteome</keyword>
<sequence length="166" mass="17386">MDALAAEQLDRASVHGHTGSVLNDFLPAKAGEAAVRHMPPEATGMPRALVLAGGRRLRPVPCVVDRHAAAGSGDPMAVATQGLEAYAVTGASPVDRERDPLRGGLAAVGPCFPDAPSYLISDKAVAGLRQWHFSSSEPTRVLPDPLSGALGRREAIHRHVHRTGVN</sequence>